<comment type="caution">
    <text evidence="1">The sequence shown here is derived from an EMBL/GenBank/DDBJ whole genome shotgun (WGS) entry which is preliminary data.</text>
</comment>
<organism evidence="1">
    <name type="scientific">marine sediment metagenome</name>
    <dbReference type="NCBI Taxonomy" id="412755"/>
    <lineage>
        <taxon>unclassified sequences</taxon>
        <taxon>metagenomes</taxon>
        <taxon>ecological metagenomes</taxon>
    </lineage>
</organism>
<proteinExistence type="predicted"/>
<dbReference type="AlphaFoldDB" id="X1PKL1"/>
<feature type="non-terminal residue" evidence="1">
    <location>
        <position position="1"/>
    </location>
</feature>
<name>X1PKL1_9ZZZZ</name>
<gene>
    <name evidence="1" type="ORF">S06H3_46266</name>
</gene>
<accession>X1PKL1</accession>
<sequence length="73" mass="8279">FYFASLEEALKVEDFRAWLFALDYRTSRIYYITGSQRLGIEHYKGVKLGIKRKGKLAGASQGYLSAPRRGSTA</sequence>
<protein>
    <submittedName>
        <fullName evidence="1">Uncharacterized protein</fullName>
    </submittedName>
</protein>
<reference evidence="1" key="1">
    <citation type="journal article" date="2014" name="Front. Microbiol.">
        <title>High frequency of phylogenetically diverse reductive dehalogenase-homologous genes in deep subseafloor sedimentary metagenomes.</title>
        <authorList>
            <person name="Kawai M."/>
            <person name="Futagami T."/>
            <person name="Toyoda A."/>
            <person name="Takaki Y."/>
            <person name="Nishi S."/>
            <person name="Hori S."/>
            <person name="Arai W."/>
            <person name="Tsubouchi T."/>
            <person name="Morono Y."/>
            <person name="Uchiyama I."/>
            <person name="Ito T."/>
            <person name="Fujiyama A."/>
            <person name="Inagaki F."/>
            <person name="Takami H."/>
        </authorList>
    </citation>
    <scope>NUCLEOTIDE SEQUENCE</scope>
    <source>
        <strain evidence="1">Expedition CK06-06</strain>
    </source>
</reference>
<evidence type="ECO:0000313" key="1">
    <source>
        <dbReference type="EMBL" id="GAI39585.1"/>
    </source>
</evidence>
<dbReference type="EMBL" id="BARV01028967">
    <property type="protein sequence ID" value="GAI39585.1"/>
    <property type="molecule type" value="Genomic_DNA"/>
</dbReference>